<reference evidence="3 4" key="1">
    <citation type="journal article" date="2019" name="J. Hered.">
        <title>An Improved Genome Assembly for Drosophila navojoa, the Basal Species in the mojavensis Cluster.</title>
        <authorList>
            <person name="Vanderlinde T."/>
            <person name="Dupim E.G."/>
            <person name="Nazario-Yepiz N.O."/>
            <person name="Carvalho A.B."/>
        </authorList>
    </citation>
    <scope>NUCLEOTIDE SEQUENCE [LARGE SCALE GENOMIC DNA]</scope>
    <source>
        <strain evidence="3">Navoj_Jal97</strain>
        <tissue evidence="3">Whole organism</tissue>
    </source>
</reference>
<keyword evidence="4" id="KW-1185">Reference proteome</keyword>
<dbReference type="Proteomes" id="UP000295192">
    <property type="component" value="Unassembled WGS sequence"/>
</dbReference>
<feature type="compositionally biased region" description="Acidic residues" evidence="1">
    <location>
        <begin position="33"/>
        <end position="43"/>
    </location>
</feature>
<organism evidence="3 4">
    <name type="scientific">Drosophila navojoa</name>
    <name type="common">Fruit fly</name>
    <dbReference type="NCBI Taxonomy" id="7232"/>
    <lineage>
        <taxon>Eukaryota</taxon>
        <taxon>Metazoa</taxon>
        <taxon>Ecdysozoa</taxon>
        <taxon>Arthropoda</taxon>
        <taxon>Hexapoda</taxon>
        <taxon>Insecta</taxon>
        <taxon>Pterygota</taxon>
        <taxon>Neoptera</taxon>
        <taxon>Endopterygota</taxon>
        <taxon>Diptera</taxon>
        <taxon>Brachycera</taxon>
        <taxon>Muscomorpha</taxon>
        <taxon>Ephydroidea</taxon>
        <taxon>Drosophilidae</taxon>
        <taxon>Drosophila</taxon>
    </lineage>
</organism>
<comment type="caution">
    <text evidence="3">The sequence shown here is derived from an EMBL/GenBank/DDBJ whole genome shotgun (WGS) entry which is preliminary data.</text>
</comment>
<proteinExistence type="predicted"/>
<keyword evidence="2" id="KW-0472">Membrane</keyword>
<evidence type="ECO:0000313" key="3">
    <source>
        <dbReference type="EMBL" id="TDG47517.1"/>
    </source>
</evidence>
<dbReference type="EMBL" id="LSRL02000043">
    <property type="protein sequence ID" value="TDG47517.1"/>
    <property type="molecule type" value="Genomic_DNA"/>
</dbReference>
<sequence>MREQVVQAPTAECSMGQRELLASGAEWDKQEMEEQQQQEEEEANECHVQSAATNSAVFPRHRRKELQSLPSISRNAISDQSQIEQARTAQLRLRFGLRLRLRLKLSSFSLGAFLAALTKQVKCSRQQAAGGPQRSIDGSSKRLTKLSRLPCLLMICKFSNMHLLLLLLLLLLLPGLGQGQGKGQIQCQDVRGTIQQSGNPAIQQSDNPTKS</sequence>
<name>A0A484BF84_DRONA</name>
<evidence type="ECO:0000313" key="4">
    <source>
        <dbReference type="Proteomes" id="UP000295192"/>
    </source>
</evidence>
<evidence type="ECO:0000256" key="1">
    <source>
        <dbReference type="SAM" id="MobiDB-lite"/>
    </source>
</evidence>
<dbReference type="AlphaFoldDB" id="A0A484BF84"/>
<evidence type="ECO:0000256" key="2">
    <source>
        <dbReference type="SAM" id="Phobius"/>
    </source>
</evidence>
<feature type="region of interest" description="Disordered" evidence="1">
    <location>
        <begin position="24"/>
        <end position="54"/>
    </location>
</feature>
<protein>
    <submittedName>
        <fullName evidence="3">Uncharacterized protein</fullName>
    </submittedName>
</protein>
<feature type="transmembrane region" description="Helical" evidence="2">
    <location>
        <begin position="151"/>
        <end position="173"/>
    </location>
</feature>
<accession>A0A484BF84</accession>
<gene>
    <name evidence="3" type="ORF">AWZ03_006109</name>
</gene>
<keyword evidence="2" id="KW-0812">Transmembrane</keyword>
<keyword evidence="2" id="KW-1133">Transmembrane helix</keyword>